<sequence>MTTESGKPGKLEKLIAVYEHFGQEIAAIPDPWASKLAKQSNAVRTTVDRTLGKEPGATKSQFAAGLEQGLRDTPDFIAMASPEWRAHVAKALNNAVQTAYPEFLAKDAERLEKIRDRGKIKTDSEYYLIRHKIDVLEGSGDTKLLMDFYALVDSFGSKV</sequence>
<dbReference type="Proteomes" id="UP000308149">
    <property type="component" value="Chromosome"/>
</dbReference>
<dbReference type="EMBL" id="CP040871">
    <property type="protein sequence ID" value="QDA56484.1"/>
    <property type="molecule type" value="Genomic_DNA"/>
</dbReference>
<reference evidence="1 2" key="1">
    <citation type="submission" date="2019-06" db="EMBL/GenBank/DDBJ databases">
        <title>Thermomonas aquatica sp. nov., isolated from an industrial wastewater treatment plant.</title>
        <authorList>
            <person name="Jeon J.H."/>
            <person name="Park D.-S."/>
        </authorList>
    </citation>
    <scope>NUCLEOTIDE SEQUENCE [LARGE SCALE GENOMIC DNA]</scope>
    <source>
        <strain evidence="1 2">SY21</strain>
    </source>
</reference>
<accession>A0A5B7ZMG7</accession>
<name>A0A5B7ZMG7_9GAMM</name>
<dbReference type="AlphaFoldDB" id="A0A5B7ZMG7"/>
<protein>
    <submittedName>
        <fullName evidence="1">Uncharacterized protein</fullName>
    </submittedName>
</protein>
<organism evidence="1 2">
    <name type="scientific">Thermomonas aquatica</name>
    <dbReference type="NCBI Taxonomy" id="2202149"/>
    <lineage>
        <taxon>Bacteria</taxon>
        <taxon>Pseudomonadati</taxon>
        <taxon>Pseudomonadota</taxon>
        <taxon>Gammaproteobacteria</taxon>
        <taxon>Lysobacterales</taxon>
        <taxon>Lysobacteraceae</taxon>
        <taxon>Thermomonas</taxon>
    </lineage>
</organism>
<proteinExistence type="predicted"/>
<evidence type="ECO:0000313" key="1">
    <source>
        <dbReference type="EMBL" id="QDA56484.1"/>
    </source>
</evidence>
<dbReference type="KEGG" id="thes:FHQ07_03730"/>
<dbReference type="RefSeq" id="WP_139715410.1">
    <property type="nucleotide sequence ID" value="NZ_CP040871.1"/>
</dbReference>
<gene>
    <name evidence="1" type="ORF">FHQ07_03730</name>
</gene>
<keyword evidence="2" id="KW-1185">Reference proteome</keyword>
<evidence type="ECO:0000313" key="2">
    <source>
        <dbReference type="Proteomes" id="UP000308149"/>
    </source>
</evidence>
<dbReference type="OrthoDB" id="7576954at2"/>